<dbReference type="PANTHER" id="PTHR43163">
    <property type="entry name" value="DIPEPTIDE TRANSPORT SYSTEM PERMEASE PROTEIN DPPB-RELATED"/>
    <property type="match status" value="1"/>
</dbReference>
<feature type="transmembrane region" description="Helical" evidence="7">
    <location>
        <begin position="271"/>
        <end position="295"/>
    </location>
</feature>
<dbReference type="RefSeq" id="WP_256530555.1">
    <property type="nucleotide sequence ID" value="NZ_CP101824.1"/>
</dbReference>
<evidence type="ECO:0000256" key="4">
    <source>
        <dbReference type="ARBA" id="ARBA00022692"/>
    </source>
</evidence>
<dbReference type="InterPro" id="IPR000515">
    <property type="entry name" value="MetI-like"/>
</dbReference>
<keyword evidence="3" id="KW-1003">Cell membrane</keyword>
<sequence length="351" mass="38363">MSLFRYVTFRLAQAVPVLIGISIVTFVLANAMPGDPVSIMLQGQEVNEELIEAVESRYGLDEPAWKRYLNFMGVGEILDALGVGAFSDAPAGLLQGDLGYSIHHDMPVTELVTIRAGPTLMLMVSAFSFALATAIPLGILSAKRRNEPTDHASRLVALFGVSTPTFWIGIMLILIFGVFLDVLPTGTLVLPWRGVDHYRFVDSRLDLYVETVRHLVLPMITLGTLQMATVMRLERAEMIDSLQREYVDLARAYGVPERTILRKHAFRPAQLPIITIVGLNLSTALGGAVLTETVFDINGVGRLLIQAIGQLDYQVILGTTMLLGTAFVLGVIVTDIAYAYVDPRVSYGDAV</sequence>
<feature type="transmembrane region" description="Helical" evidence="7">
    <location>
        <begin position="155"/>
        <end position="180"/>
    </location>
</feature>
<evidence type="ECO:0000256" key="6">
    <source>
        <dbReference type="ARBA" id="ARBA00023136"/>
    </source>
</evidence>
<dbReference type="AlphaFoldDB" id="A0ABD5NMG6"/>
<name>A0ABD5NMG6_9EURY</name>
<dbReference type="GeneID" id="73903242"/>
<keyword evidence="10" id="KW-1185">Reference proteome</keyword>
<feature type="transmembrane region" description="Helical" evidence="7">
    <location>
        <begin position="120"/>
        <end position="143"/>
    </location>
</feature>
<feature type="domain" description="ABC transmembrane type-1" evidence="8">
    <location>
        <begin position="116"/>
        <end position="338"/>
    </location>
</feature>
<evidence type="ECO:0000256" key="2">
    <source>
        <dbReference type="ARBA" id="ARBA00022448"/>
    </source>
</evidence>
<evidence type="ECO:0000256" key="5">
    <source>
        <dbReference type="ARBA" id="ARBA00022989"/>
    </source>
</evidence>
<keyword evidence="4 7" id="KW-0812">Transmembrane</keyword>
<dbReference type="Pfam" id="PF19300">
    <property type="entry name" value="BPD_transp_1_N"/>
    <property type="match status" value="1"/>
</dbReference>
<accession>A0ABD5NMG6</accession>
<keyword evidence="2 7" id="KW-0813">Transport</keyword>
<dbReference type="InterPro" id="IPR035906">
    <property type="entry name" value="MetI-like_sf"/>
</dbReference>
<evidence type="ECO:0000259" key="8">
    <source>
        <dbReference type="PROSITE" id="PS50928"/>
    </source>
</evidence>
<evidence type="ECO:0000256" key="1">
    <source>
        <dbReference type="ARBA" id="ARBA00004651"/>
    </source>
</evidence>
<dbReference type="SUPFAM" id="SSF161098">
    <property type="entry name" value="MetI-like"/>
    <property type="match status" value="1"/>
</dbReference>
<reference evidence="9 10" key="1">
    <citation type="journal article" date="2019" name="Int. J. Syst. Evol. Microbiol.">
        <title>The Global Catalogue of Microorganisms (GCM) 10K type strain sequencing project: providing services to taxonomists for standard genome sequencing and annotation.</title>
        <authorList>
            <consortium name="The Broad Institute Genomics Platform"/>
            <consortium name="The Broad Institute Genome Sequencing Center for Infectious Disease"/>
            <person name="Wu L."/>
            <person name="Ma J."/>
        </authorList>
    </citation>
    <scope>NUCLEOTIDE SEQUENCE [LARGE SCALE GENOMIC DNA]</scope>
    <source>
        <strain evidence="9 10">IBRC-M 10256</strain>
    </source>
</reference>
<dbReference type="Pfam" id="PF00528">
    <property type="entry name" value="BPD_transp_1"/>
    <property type="match status" value="1"/>
</dbReference>
<comment type="caution">
    <text evidence="9">The sequence shown here is derived from an EMBL/GenBank/DDBJ whole genome shotgun (WGS) entry which is preliminary data.</text>
</comment>
<organism evidence="9 10">
    <name type="scientific">Halovivax cerinus</name>
    <dbReference type="NCBI Taxonomy" id="1487865"/>
    <lineage>
        <taxon>Archaea</taxon>
        <taxon>Methanobacteriati</taxon>
        <taxon>Methanobacteriota</taxon>
        <taxon>Stenosarchaea group</taxon>
        <taxon>Halobacteria</taxon>
        <taxon>Halobacteriales</taxon>
        <taxon>Natrialbaceae</taxon>
        <taxon>Halovivax</taxon>
    </lineage>
</organism>
<proteinExistence type="inferred from homology"/>
<dbReference type="PANTHER" id="PTHR43163:SF6">
    <property type="entry name" value="DIPEPTIDE TRANSPORT SYSTEM PERMEASE PROTEIN DPPB-RELATED"/>
    <property type="match status" value="1"/>
</dbReference>
<dbReference type="Gene3D" id="1.10.3720.10">
    <property type="entry name" value="MetI-like"/>
    <property type="match status" value="1"/>
</dbReference>
<comment type="subcellular location">
    <subcellularLocation>
        <location evidence="1 7">Cell membrane</location>
        <topology evidence="1 7">Multi-pass membrane protein</topology>
    </subcellularLocation>
</comment>
<dbReference type="Proteomes" id="UP001595846">
    <property type="component" value="Unassembled WGS sequence"/>
</dbReference>
<keyword evidence="6 7" id="KW-0472">Membrane</keyword>
<keyword evidence="5 7" id="KW-1133">Transmembrane helix</keyword>
<feature type="transmembrane region" description="Helical" evidence="7">
    <location>
        <begin position="12"/>
        <end position="32"/>
    </location>
</feature>
<gene>
    <name evidence="9" type="ORF">ACFOUR_05690</name>
</gene>
<dbReference type="PROSITE" id="PS50928">
    <property type="entry name" value="ABC_TM1"/>
    <property type="match status" value="1"/>
</dbReference>
<protein>
    <submittedName>
        <fullName evidence="9">ABC transporter permease</fullName>
    </submittedName>
</protein>
<dbReference type="CDD" id="cd06261">
    <property type="entry name" value="TM_PBP2"/>
    <property type="match status" value="1"/>
</dbReference>
<evidence type="ECO:0000313" key="9">
    <source>
        <dbReference type="EMBL" id="MFC3957863.1"/>
    </source>
</evidence>
<dbReference type="GO" id="GO:0005886">
    <property type="term" value="C:plasma membrane"/>
    <property type="evidence" value="ECO:0007669"/>
    <property type="project" value="UniProtKB-SubCell"/>
</dbReference>
<feature type="transmembrane region" description="Helical" evidence="7">
    <location>
        <begin position="315"/>
        <end position="341"/>
    </location>
</feature>
<dbReference type="InterPro" id="IPR045621">
    <property type="entry name" value="BPD_transp_1_N"/>
</dbReference>
<comment type="similarity">
    <text evidence="7">Belongs to the binding-protein-dependent transport system permease family.</text>
</comment>
<evidence type="ECO:0000256" key="7">
    <source>
        <dbReference type="RuleBase" id="RU363032"/>
    </source>
</evidence>
<evidence type="ECO:0000313" key="10">
    <source>
        <dbReference type="Proteomes" id="UP001595846"/>
    </source>
</evidence>
<dbReference type="EMBL" id="JBHSAQ010000002">
    <property type="protein sequence ID" value="MFC3957863.1"/>
    <property type="molecule type" value="Genomic_DNA"/>
</dbReference>
<evidence type="ECO:0000256" key="3">
    <source>
        <dbReference type="ARBA" id="ARBA00022475"/>
    </source>
</evidence>